<dbReference type="Pfam" id="PF05509">
    <property type="entry name" value="TraY"/>
    <property type="match status" value="1"/>
</dbReference>
<dbReference type="RefSeq" id="WP_085544513.1">
    <property type="nucleotide sequence ID" value="NZ_FXBB01000013.1"/>
</dbReference>
<gene>
    <name evidence="6" type="ORF">SAMN06275492_11340</name>
</gene>
<dbReference type="GO" id="GO:0003677">
    <property type="term" value="F:DNA binding"/>
    <property type="evidence" value="ECO:0007669"/>
    <property type="project" value="UniProtKB-KW"/>
</dbReference>
<keyword evidence="7" id="KW-1185">Reference proteome</keyword>
<dbReference type="InterPro" id="IPR010985">
    <property type="entry name" value="Ribbon_hlx_hlx"/>
</dbReference>
<evidence type="ECO:0000256" key="4">
    <source>
        <dbReference type="ARBA" id="ARBA00022490"/>
    </source>
</evidence>
<evidence type="ECO:0000256" key="5">
    <source>
        <dbReference type="ARBA" id="ARBA00023125"/>
    </source>
</evidence>
<dbReference type="EMBL" id="FXBB01000013">
    <property type="protein sequence ID" value="SMG28777.1"/>
    <property type="molecule type" value="Genomic_DNA"/>
</dbReference>
<accession>A0A1X7JLR7</accession>
<dbReference type="Proteomes" id="UP000193355">
    <property type="component" value="Unassembled WGS sequence"/>
</dbReference>
<evidence type="ECO:0000313" key="6">
    <source>
        <dbReference type="EMBL" id="SMG28777.1"/>
    </source>
</evidence>
<evidence type="ECO:0000256" key="3">
    <source>
        <dbReference type="ARBA" id="ARBA00020541"/>
    </source>
</evidence>
<dbReference type="SUPFAM" id="SSF47598">
    <property type="entry name" value="Ribbon-helix-helix"/>
    <property type="match status" value="1"/>
</dbReference>
<evidence type="ECO:0000256" key="1">
    <source>
        <dbReference type="ARBA" id="ARBA00004496"/>
    </source>
</evidence>
<dbReference type="OrthoDB" id="9812023at2"/>
<evidence type="ECO:0000313" key="7">
    <source>
        <dbReference type="Proteomes" id="UP000193355"/>
    </source>
</evidence>
<comment type="similarity">
    <text evidence="2">Belongs to the TraY family.</text>
</comment>
<keyword evidence="5" id="KW-0238">DNA-binding</keyword>
<reference evidence="7" key="1">
    <citation type="submission" date="2017-04" db="EMBL/GenBank/DDBJ databases">
        <authorList>
            <person name="Varghese N."/>
            <person name="Submissions S."/>
        </authorList>
    </citation>
    <scope>NUCLEOTIDE SEQUENCE [LARGE SCALE GENOMIC DNA]</scope>
    <source>
        <strain evidence="7">USBA 82</strain>
    </source>
</reference>
<dbReference type="AlphaFoldDB" id="A0A1X7JLR7"/>
<name>A0A1X7JLR7_9BACT</name>
<organism evidence="6 7">
    <name type="scientific">Dethiosulfovibrio salsuginis</name>
    <dbReference type="NCBI Taxonomy" id="561720"/>
    <lineage>
        <taxon>Bacteria</taxon>
        <taxon>Thermotogati</taxon>
        <taxon>Synergistota</taxon>
        <taxon>Synergistia</taxon>
        <taxon>Synergistales</taxon>
        <taxon>Dethiosulfovibrionaceae</taxon>
        <taxon>Dethiosulfovibrio</taxon>
    </lineage>
</organism>
<protein>
    <recommendedName>
        <fullName evidence="3">Relaxosome protein TraY</fullName>
    </recommendedName>
</protein>
<dbReference type="STRING" id="561720.SAMN06275492_11340"/>
<dbReference type="InterPro" id="IPR008876">
    <property type="entry name" value="TraY"/>
</dbReference>
<dbReference type="GO" id="GO:0005737">
    <property type="term" value="C:cytoplasm"/>
    <property type="evidence" value="ECO:0007669"/>
    <property type="project" value="UniProtKB-SubCell"/>
</dbReference>
<keyword evidence="4" id="KW-0963">Cytoplasm</keyword>
<comment type="subcellular location">
    <subcellularLocation>
        <location evidence="1">Cytoplasm</location>
    </subcellularLocation>
</comment>
<evidence type="ECO:0000256" key="2">
    <source>
        <dbReference type="ARBA" id="ARBA00007183"/>
    </source>
</evidence>
<sequence>MPTPLSIRLDEETGGRLDRLSKVTGRTKAFYVRKLIEDNLDDMEDYYLAVEAVALSKKKGTKPLTSEEVRHELGLDD</sequence>
<dbReference type="GO" id="GO:0006355">
    <property type="term" value="P:regulation of DNA-templated transcription"/>
    <property type="evidence" value="ECO:0007669"/>
    <property type="project" value="InterPro"/>
</dbReference>
<proteinExistence type="inferred from homology"/>
<dbReference type="CDD" id="cd22233">
    <property type="entry name" value="RHH_CopAso-like"/>
    <property type="match status" value="1"/>
</dbReference>